<dbReference type="CDD" id="cd00138">
    <property type="entry name" value="PLDc_SF"/>
    <property type="match status" value="1"/>
</dbReference>
<keyword evidence="2" id="KW-0442">Lipid degradation</keyword>
<dbReference type="Proteomes" id="UP000028194">
    <property type="component" value="Chromosome"/>
</dbReference>
<dbReference type="STRING" id="1459636.NTE_01895"/>
<evidence type="ECO:0000259" key="4">
    <source>
        <dbReference type="PROSITE" id="PS50035"/>
    </source>
</evidence>
<dbReference type="Pfam" id="PF13091">
    <property type="entry name" value="PLDc_2"/>
    <property type="match status" value="1"/>
</dbReference>
<dbReference type="InterPro" id="IPR025202">
    <property type="entry name" value="PLD-like_dom"/>
</dbReference>
<dbReference type="PROSITE" id="PS50035">
    <property type="entry name" value="PLD"/>
    <property type="match status" value="1"/>
</dbReference>
<dbReference type="Gene3D" id="3.30.870.10">
    <property type="entry name" value="Endonuclease Chain A"/>
    <property type="match status" value="1"/>
</dbReference>
<keyword evidence="1" id="KW-0378">Hydrolase</keyword>
<keyword evidence="6" id="KW-1185">Reference proteome</keyword>
<dbReference type="InterPro" id="IPR051406">
    <property type="entry name" value="PLD_domain"/>
</dbReference>
<dbReference type="GeneID" id="41597645"/>
<protein>
    <submittedName>
        <fullName evidence="5">Phosphatidylserine/phosphatidylglycerophosphate/ cardiolipin synthase</fullName>
    </submittedName>
</protein>
<gene>
    <name evidence="5" type="ORF">NTE_01895</name>
</gene>
<accession>A0A075MXC4</accession>
<dbReference type="PANTHER" id="PTHR43856">
    <property type="entry name" value="CARDIOLIPIN HYDROLASE"/>
    <property type="match status" value="1"/>
</dbReference>
<evidence type="ECO:0000313" key="6">
    <source>
        <dbReference type="Proteomes" id="UP000028194"/>
    </source>
</evidence>
<proteinExistence type="predicted"/>
<evidence type="ECO:0000256" key="3">
    <source>
        <dbReference type="ARBA" id="ARBA00023098"/>
    </source>
</evidence>
<evidence type="ECO:0000256" key="1">
    <source>
        <dbReference type="ARBA" id="ARBA00022801"/>
    </source>
</evidence>
<evidence type="ECO:0000256" key="2">
    <source>
        <dbReference type="ARBA" id="ARBA00022963"/>
    </source>
</evidence>
<dbReference type="InterPro" id="IPR001736">
    <property type="entry name" value="PLipase_D/transphosphatidylase"/>
</dbReference>
<organism evidence="5 6">
    <name type="scientific">Candidatus Nitrososphaera evergladensis SR1</name>
    <dbReference type="NCBI Taxonomy" id="1459636"/>
    <lineage>
        <taxon>Archaea</taxon>
        <taxon>Nitrososphaerota</taxon>
        <taxon>Nitrososphaeria</taxon>
        <taxon>Nitrososphaerales</taxon>
        <taxon>Nitrososphaeraceae</taxon>
        <taxon>Nitrososphaera</taxon>
    </lineage>
</organism>
<name>A0A075MXC4_9ARCH</name>
<reference evidence="5 6" key="1">
    <citation type="journal article" date="2014" name="PLoS ONE">
        <title>Genome Sequence of Candidatus Nitrososphaera evergladensis from Group I.1b Enriched from Everglades Soil Reveals Novel Genomic Features of the Ammonia-Oxidizing Archaea.</title>
        <authorList>
            <person name="Zhalnina K.V."/>
            <person name="Dias R."/>
            <person name="Leonard M.T."/>
            <person name="Dorr de Quadros P."/>
            <person name="Camargo F.A."/>
            <person name="Drew J.C."/>
            <person name="Farmerie W.G."/>
            <person name="Daroub S.H."/>
            <person name="Triplett E.W."/>
        </authorList>
    </citation>
    <scope>NUCLEOTIDE SEQUENCE [LARGE SCALE GENOMIC DNA]</scope>
    <source>
        <strain evidence="5 6">SR1</strain>
    </source>
</reference>
<dbReference type="EMBL" id="CP007174">
    <property type="protein sequence ID" value="AIF83954.1"/>
    <property type="molecule type" value="Genomic_DNA"/>
</dbReference>
<dbReference type="AlphaFoldDB" id="A0A075MXC4"/>
<dbReference type="SUPFAM" id="SSF56024">
    <property type="entry name" value="Phospholipase D/nuclease"/>
    <property type="match status" value="1"/>
</dbReference>
<dbReference type="eggNOG" id="arCOG02039">
    <property type="taxonomic scope" value="Archaea"/>
</dbReference>
<keyword evidence="3" id="KW-0443">Lipid metabolism</keyword>
<dbReference type="GO" id="GO:0016891">
    <property type="term" value="F:RNA endonuclease activity producing 5'-phosphomonoesters, hydrolytic mechanism"/>
    <property type="evidence" value="ECO:0007669"/>
    <property type="project" value="TreeGrafter"/>
</dbReference>
<dbReference type="HOGENOM" id="CLU_1346362_0_0_2"/>
<dbReference type="SMART" id="SM00155">
    <property type="entry name" value="PLDc"/>
    <property type="match status" value="1"/>
</dbReference>
<sequence>MPIERTNESGRHVVEQLFGARRSALICSPYISSEYAKKITGLAARGVLVKVLTSDKNVESDFHIREFFAEAKRKEKLDTLKTLVISHRMSFEHSKMYIIDDEYAVMGSANLTRAGMWENGETIDVYRSHRDVQLAREAFESAWKDALASAFGNKSNTYQHTSTYPRQGTRANYQIHERTGSKKVEDRDSIFDVIKRELRSLTK</sequence>
<feature type="domain" description="PLD phosphodiesterase" evidence="4">
    <location>
        <begin position="88"/>
        <end position="115"/>
    </location>
</feature>
<dbReference type="GO" id="GO:0016042">
    <property type="term" value="P:lipid catabolic process"/>
    <property type="evidence" value="ECO:0007669"/>
    <property type="project" value="UniProtKB-KW"/>
</dbReference>
<evidence type="ECO:0000313" key="5">
    <source>
        <dbReference type="EMBL" id="AIF83954.1"/>
    </source>
</evidence>
<dbReference type="PANTHER" id="PTHR43856:SF1">
    <property type="entry name" value="MITOCHONDRIAL CARDIOLIPIN HYDROLASE"/>
    <property type="match status" value="1"/>
</dbReference>
<dbReference type="KEGG" id="nev:NTE_01895"/>
<dbReference type="RefSeq" id="WP_148700624.1">
    <property type="nucleotide sequence ID" value="NZ_CP007174.1"/>
</dbReference>